<feature type="compositionally biased region" description="Polar residues" evidence="2">
    <location>
        <begin position="851"/>
        <end position="868"/>
    </location>
</feature>
<feature type="coiled-coil region" evidence="1">
    <location>
        <begin position="468"/>
        <end position="571"/>
    </location>
</feature>
<protein>
    <submittedName>
        <fullName evidence="3">Ribosome-binding protein 1</fullName>
    </submittedName>
</protein>
<dbReference type="GO" id="GO:0005789">
    <property type="term" value="C:endoplasmic reticulum membrane"/>
    <property type="evidence" value="ECO:0007669"/>
    <property type="project" value="TreeGrafter"/>
</dbReference>
<feature type="compositionally biased region" description="Basic and acidic residues" evidence="2">
    <location>
        <begin position="656"/>
        <end position="683"/>
    </location>
</feature>
<feature type="compositionally biased region" description="Basic and acidic residues" evidence="2">
    <location>
        <begin position="196"/>
        <end position="211"/>
    </location>
</feature>
<dbReference type="PANTHER" id="PTHR18939:SF4">
    <property type="entry name" value="RIBOSOME-BINDING PROTEIN 1"/>
    <property type="match status" value="1"/>
</dbReference>
<feature type="region of interest" description="Disordered" evidence="2">
    <location>
        <begin position="845"/>
        <end position="868"/>
    </location>
</feature>
<organism evidence="3 4">
    <name type="scientific">Plakobranchus ocellatus</name>
    <dbReference type="NCBI Taxonomy" id="259542"/>
    <lineage>
        <taxon>Eukaryota</taxon>
        <taxon>Metazoa</taxon>
        <taxon>Spiralia</taxon>
        <taxon>Lophotrochozoa</taxon>
        <taxon>Mollusca</taxon>
        <taxon>Gastropoda</taxon>
        <taxon>Heterobranchia</taxon>
        <taxon>Euthyneura</taxon>
        <taxon>Panpulmonata</taxon>
        <taxon>Sacoglossa</taxon>
        <taxon>Placobranchoidea</taxon>
        <taxon>Plakobranchidae</taxon>
        <taxon>Plakobranchus</taxon>
    </lineage>
</organism>
<feature type="region of interest" description="Disordered" evidence="2">
    <location>
        <begin position="656"/>
        <end position="693"/>
    </location>
</feature>
<feature type="compositionally biased region" description="Basic and acidic residues" evidence="2">
    <location>
        <begin position="155"/>
        <end position="188"/>
    </location>
</feature>
<feature type="coiled-coil region" evidence="1">
    <location>
        <begin position="614"/>
        <end position="648"/>
    </location>
</feature>
<feature type="compositionally biased region" description="Basic and acidic residues" evidence="2">
    <location>
        <begin position="38"/>
        <end position="61"/>
    </location>
</feature>
<feature type="region of interest" description="Disordered" evidence="2">
    <location>
        <begin position="155"/>
        <end position="226"/>
    </location>
</feature>
<feature type="region of interest" description="Disordered" evidence="2">
    <location>
        <begin position="1086"/>
        <end position="1133"/>
    </location>
</feature>
<accession>A0AAV4CTN2</accession>
<evidence type="ECO:0000313" key="3">
    <source>
        <dbReference type="EMBL" id="GFO35242.1"/>
    </source>
</evidence>
<reference evidence="3 4" key="1">
    <citation type="journal article" date="2021" name="Elife">
        <title>Chloroplast acquisition without the gene transfer in kleptoplastic sea slugs, Plakobranchus ocellatus.</title>
        <authorList>
            <person name="Maeda T."/>
            <person name="Takahashi S."/>
            <person name="Yoshida T."/>
            <person name="Shimamura S."/>
            <person name="Takaki Y."/>
            <person name="Nagai Y."/>
            <person name="Toyoda A."/>
            <person name="Suzuki Y."/>
            <person name="Arimoto A."/>
            <person name="Ishii H."/>
            <person name="Satoh N."/>
            <person name="Nishiyama T."/>
            <person name="Hasebe M."/>
            <person name="Maruyama T."/>
            <person name="Minagawa J."/>
            <person name="Obokata J."/>
            <person name="Shigenobu S."/>
        </authorList>
    </citation>
    <scope>NUCLEOTIDE SEQUENCE [LARGE SCALE GENOMIC DNA]</scope>
</reference>
<sequence>MEVVTILIGVAVFIGSALMIYCISAVSMKEKTFEEAIAEQREREEKEREKAKADKKAEKGVVKKTSYKKGKQEKVKEKVTPVVEPELKAEHKMVNLEIEPEIIEASEAGVLGAGIRQRSGKKEKVKSILVNKDEPPLIAPKQVELIHKPIVPKDEMELKKSHEKHAEKKESPVKENKAKVVTEIKENLPPKPVINLKEDLKLKQRDEEKHAPKSKPPQGDAPLNGTRLVSAVKSAKLSDDEVQSLIDILLNRQGLTPTAPIASESWNKKSQKGDPVSTMKKQLEEKEKLLQEERNNSVGLMSRAKEMKNELTSERSKIVSLEKRYQEQLGRQQAELEALKARMQHTHEQHLLETNNLQARLHQAEAGGDRVAAQKLNEENKVLQESLTLKSKETVALGEKMKQMERDLNASFNKVKGLESKTSSYEDKIRKLEAAQKETEFVASQRVEEVTHELRKTESMNASLTTDVQNATGALSTAQKEVNLLKAKLQELESHLTEVDANKGSELKLQESERKCSDLEKNVKNLEKQISDLSQRLDGSSTEISQLQQENKSLIDANKAMQEKLQNTQSSPSNGSLHEDNLTISVDEHERIMTEKSKEVSDLSSGLEGQKKTISDLQTKLNVQSAKVEDLETQLASQKAKNDDLRSKNWKAMEALEKTEQSSSEKVEKALKSARQLESKEVSELSSGLERQKKTISDLQTKLAVQSAKVEDLETQLANQRAKNDDLRSKNWKAMEALEKTEQSSSEKVEKALKSARELSSSIESHDKLAFQGLFPDIKVSEKLPHKEWVTTFQKQAEKNLSSLKTPEKVQQLEEQNKKVKAKLADYEKQISDLESKVSVLQQVEEENKQLKSSQSPATPVDSEQYSQLEAENKTLQSELDHYRTIVSDTESKLRQLEKSIDEEEKKWHDKLRQAKAEGQKGAESSEKISELESQLSAQKAQVQEYRSVLSHTESILKELEEKIGAEEKVWQTKLAEAEKELAQTKQQLENLKQEVSVSQGSQEMKARIEELENEVKDAEQRIESITEEKEKIAAELSEAQKPASSDETRNPSQELDELRTQLEAERKKSKDLSLNIVKLNGIIKTGQDALTQEQGNVKKLQESLDSKSMSSGISDIEESEQAASSNENGTSV</sequence>
<dbReference type="InterPro" id="IPR040248">
    <property type="entry name" value="RRBP1"/>
</dbReference>
<evidence type="ECO:0000256" key="1">
    <source>
        <dbReference type="SAM" id="Coils"/>
    </source>
</evidence>
<feature type="coiled-coil region" evidence="1">
    <location>
        <begin position="373"/>
        <end position="438"/>
    </location>
</feature>
<feature type="region of interest" description="Disordered" evidence="2">
    <location>
        <begin position="1032"/>
        <end position="1071"/>
    </location>
</feature>
<dbReference type="PANTHER" id="PTHR18939">
    <property type="entry name" value="RIBOSOME BINDING PROTEIN-1"/>
    <property type="match status" value="1"/>
</dbReference>
<dbReference type="Proteomes" id="UP000735302">
    <property type="component" value="Unassembled WGS sequence"/>
</dbReference>
<proteinExistence type="predicted"/>
<feature type="region of interest" description="Disordered" evidence="2">
    <location>
        <begin position="38"/>
        <end position="65"/>
    </location>
</feature>
<dbReference type="AlphaFoldDB" id="A0AAV4CTN2"/>
<keyword evidence="1" id="KW-0175">Coiled coil</keyword>
<name>A0AAV4CTN2_9GAST</name>
<feature type="coiled-coil region" evidence="1">
    <location>
        <begin position="276"/>
        <end position="349"/>
    </location>
</feature>
<evidence type="ECO:0000256" key="2">
    <source>
        <dbReference type="SAM" id="MobiDB-lite"/>
    </source>
</evidence>
<feature type="compositionally biased region" description="Basic and acidic residues" evidence="2">
    <location>
        <begin position="898"/>
        <end position="931"/>
    </location>
</feature>
<gene>
    <name evidence="3" type="ORF">PoB_006174700</name>
</gene>
<evidence type="ECO:0000313" key="4">
    <source>
        <dbReference type="Proteomes" id="UP000735302"/>
    </source>
</evidence>
<dbReference type="EMBL" id="BLXT01006999">
    <property type="protein sequence ID" value="GFO35242.1"/>
    <property type="molecule type" value="Genomic_DNA"/>
</dbReference>
<feature type="compositionally biased region" description="Basic and acidic residues" evidence="2">
    <location>
        <begin position="1057"/>
        <end position="1071"/>
    </location>
</feature>
<dbReference type="SUPFAM" id="SSF90257">
    <property type="entry name" value="Myosin rod fragments"/>
    <property type="match status" value="1"/>
</dbReference>
<comment type="caution">
    <text evidence="3">The sequence shown here is derived from an EMBL/GenBank/DDBJ whole genome shotgun (WGS) entry which is preliminary data.</text>
</comment>
<feature type="region of interest" description="Disordered" evidence="2">
    <location>
        <begin position="898"/>
        <end position="937"/>
    </location>
</feature>
<keyword evidence="4" id="KW-1185">Reference proteome</keyword>
<feature type="compositionally biased region" description="Low complexity" evidence="2">
    <location>
        <begin position="1122"/>
        <end position="1133"/>
    </location>
</feature>
<dbReference type="Gene3D" id="1.20.5.340">
    <property type="match status" value="1"/>
</dbReference>